<protein>
    <recommendedName>
        <fullName evidence="4">Large ribosomal subunit protein bL27</fullName>
    </recommendedName>
    <alternativeName>
        <fullName evidence="5">50S ribosomal protein L27</fullName>
    </alternativeName>
</protein>
<evidence type="ECO:0000256" key="5">
    <source>
        <dbReference type="ARBA" id="ARBA00035477"/>
    </source>
</evidence>
<accession>A0A7T0BRN4</accession>
<dbReference type="PANTHER" id="PTHR15893">
    <property type="entry name" value="RIBOSOMAL PROTEIN L27"/>
    <property type="match status" value="1"/>
</dbReference>
<dbReference type="KEGG" id="psup:E5P55_00695"/>
<proteinExistence type="inferred from homology"/>
<dbReference type="PANTHER" id="PTHR15893:SF0">
    <property type="entry name" value="LARGE RIBOSOMAL SUBUNIT PROTEIN BL27M"/>
    <property type="match status" value="1"/>
</dbReference>
<reference evidence="6 7" key="1">
    <citation type="journal article" date="2020" name="Sci. Rep.">
        <title>Morphology, ultrastructure, genomics, and phylogeny of Euplotes vanleeuwenhoeki sp. nov. and its ultra-reduced endosymbiont Candidatus Pinguicoccus supinus sp. nov.</title>
        <authorList>
            <person name="Serra V."/>
            <person name="Gammuto L."/>
            <person name="Nitla V."/>
            <person name="Castelli M."/>
            <person name="Lanzoni O."/>
            <person name="Sassera D."/>
            <person name="Bandi C."/>
            <person name="Sandeep B.V."/>
            <person name="Verni F."/>
            <person name="Modeo L."/>
            <person name="Petroni G."/>
        </authorList>
    </citation>
    <scope>NUCLEOTIDE SEQUENCE [LARGE SCALE GENOMIC DNA]</scope>
    <source>
        <strain evidence="6 7">KKR18_Esm</strain>
    </source>
</reference>
<dbReference type="SUPFAM" id="SSF110324">
    <property type="entry name" value="Ribosomal L27 protein-like"/>
    <property type="match status" value="1"/>
</dbReference>
<dbReference type="InterPro" id="IPR001684">
    <property type="entry name" value="Ribosomal_bL27"/>
</dbReference>
<comment type="similarity">
    <text evidence="1">Belongs to the bacterial ribosomal protein bL27 family.</text>
</comment>
<keyword evidence="7" id="KW-1185">Reference proteome</keyword>
<dbReference type="AlphaFoldDB" id="A0A7T0BRN4"/>
<dbReference type="Gene3D" id="2.40.50.100">
    <property type="match status" value="1"/>
</dbReference>
<sequence length="80" mass="8988">MAQKKGQGISKNNRDSVSKHLGLKKYNGQFVKKGSIIFKQRGLKMKSGLNTFVSKDFTIHSKIYGVVKIKSNIISVLNYL</sequence>
<dbReference type="EMBL" id="CP039370">
    <property type="protein sequence ID" value="QPJ58488.1"/>
    <property type="molecule type" value="Genomic_DNA"/>
</dbReference>
<keyword evidence="2 6" id="KW-0689">Ribosomal protein</keyword>
<evidence type="ECO:0000256" key="4">
    <source>
        <dbReference type="ARBA" id="ARBA00035175"/>
    </source>
</evidence>
<dbReference type="Pfam" id="PF01016">
    <property type="entry name" value="Ribosomal_L27"/>
    <property type="match status" value="1"/>
</dbReference>
<dbReference type="PRINTS" id="PR00063">
    <property type="entry name" value="RIBOSOMALL27"/>
</dbReference>
<evidence type="ECO:0000256" key="2">
    <source>
        <dbReference type="ARBA" id="ARBA00022980"/>
    </source>
</evidence>
<keyword evidence="3" id="KW-0687">Ribonucleoprotein</keyword>
<dbReference type="Proteomes" id="UP000594451">
    <property type="component" value="Chromosome"/>
</dbReference>
<dbReference type="GO" id="GO:0006412">
    <property type="term" value="P:translation"/>
    <property type="evidence" value="ECO:0007669"/>
    <property type="project" value="InterPro"/>
</dbReference>
<evidence type="ECO:0000256" key="1">
    <source>
        <dbReference type="ARBA" id="ARBA00010797"/>
    </source>
</evidence>
<dbReference type="GO" id="GO:0003735">
    <property type="term" value="F:structural constituent of ribosome"/>
    <property type="evidence" value="ECO:0007669"/>
    <property type="project" value="InterPro"/>
</dbReference>
<dbReference type="GO" id="GO:0005840">
    <property type="term" value="C:ribosome"/>
    <property type="evidence" value="ECO:0007669"/>
    <property type="project" value="UniProtKB-KW"/>
</dbReference>
<organism evidence="6 7">
    <name type="scientific">Candidatus Pinguicoccus supinus</name>
    <dbReference type="NCBI Taxonomy" id="2529394"/>
    <lineage>
        <taxon>Bacteria</taxon>
        <taxon>Pseudomonadati</taxon>
        <taxon>Verrucomicrobiota</taxon>
        <taxon>Candidatus Pinguicoccus</taxon>
    </lineage>
</organism>
<evidence type="ECO:0000313" key="7">
    <source>
        <dbReference type="Proteomes" id="UP000594451"/>
    </source>
</evidence>
<dbReference type="GO" id="GO:1990904">
    <property type="term" value="C:ribonucleoprotein complex"/>
    <property type="evidence" value="ECO:0007669"/>
    <property type="project" value="UniProtKB-KW"/>
</dbReference>
<name>A0A7T0BRN4_9BACT</name>
<evidence type="ECO:0000313" key="6">
    <source>
        <dbReference type="EMBL" id="QPJ58488.1"/>
    </source>
</evidence>
<gene>
    <name evidence="6" type="ORF">E5P55_00695</name>
</gene>
<evidence type="ECO:0000256" key="3">
    <source>
        <dbReference type="ARBA" id="ARBA00023274"/>
    </source>
</evidence>